<feature type="region of interest" description="Disordered" evidence="3">
    <location>
        <begin position="1"/>
        <end position="22"/>
    </location>
</feature>
<dbReference type="InterPro" id="IPR046342">
    <property type="entry name" value="CBS_dom_sf"/>
</dbReference>
<evidence type="ECO:0000256" key="3">
    <source>
        <dbReference type="SAM" id="MobiDB-lite"/>
    </source>
</evidence>
<organism evidence="5 6">
    <name type="scientific">Salipiger thiooxidans</name>
    <dbReference type="NCBI Taxonomy" id="282683"/>
    <lineage>
        <taxon>Bacteria</taxon>
        <taxon>Pseudomonadati</taxon>
        <taxon>Pseudomonadota</taxon>
        <taxon>Alphaproteobacteria</taxon>
        <taxon>Rhodobacterales</taxon>
        <taxon>Roseobacteraceae</taxon>
        <taxon>Salipiger</taxon>
    </lineage>
</organism>
<protein>
    <submittedName>
        <fullName evidence="5">CBS domain-containing protein</fullName>
    </submittedName>
</protein>
<feature type="compositionally biased region" description="Basic and acidic residues" evidence="3">
    <location>
        <begin position="9"/>
        <end position="19"/>
    </location>
</feature>
<dbReference type="InterPro" id="IPR044725">
    <property type="entry name" value="CBSX3_CBS_dom"/>
</dbReference>
<dbReference type="Proteomes" id="UP000198994">
    <property type="component" value="Unassembled WGS sequence"/>
</dbReference>
<sequence>MPASYQPHTRGDDDHEKTHSQSIETNLSAAEATVGHVMEKKGRDVHTIGPDETIGHAVEVLRDKRIGAILVTDAAGHLVGILSERDIVRRLADTPGRTLPQTVAELMTADPQTCTLDETLVRVLRRMTDGRFRHLPVLEDGEIAGMISIGDVVNYRLTALEYEALKLKQLIVG</sequence>
<dbReference type="PANTHER" id="PTHR43080">
    <property type="entry name" value="CBS DOMAIN-CONTAINING PROTEIN CBSX3, MITOCHONDRIAL"/>
    <property type="match status" value="1"/>
</dbReference>
<evidence type="ECO:0000313" key="5">
    <source>
        <dbReference type="EMBL" id="SDF33451.1"/>
    </source>
</evidence>
<evidence type="ECO:0000313" key="6">
    <source>
        <dbReference type="Proteomes" id="UP000198994"/>
    </source>
</evidence>
<dbReference type="PANTHER" id="PTHR43080:SF2">
    <property type="entry name" value="CBS DOMAIN-CONTAINING PROTEIN"/>
    <property type="match status" value="1"/>
</dbReference>
<keyword evidence="1 2" id="KW-0129">CBS domain</keyword>
<dbReference type="SMART" id="SM00116">
    <property type="entry name" value="CBS"/>
    <property type="match status" value="2"/>
</dbReference>
<dbReference type="Pfam" id="PF00571">
    <property type="entry name" value="CBS"/>
    <property type="match status" value="2"/>
</dbReference>
<name>A0A1G7K8U6_9RHOB</name>
<dbReference type="PROSITE" id="PS51371">
    <property type="entry name" value="CBS"/>
    <property type="match status" value="2"/>
</dbReference>
<dbReference type="InterPro" id="IPR051257">
    <property type="entry name" value="Diverse_CBS-Domain"/>
</dbReference>
<dbReference type="AlphaFoldDB" id="A0A1G7K8U6"/>
<gene>
    <name evidence="5" type="ORF">SAMN04488105_11799</name>
</gene>
<dbReference type="InterPro" id="IPR000644">
    <property type="entry name" value="CBS_dom"/>
</dbReference>
<dbReference type="Gene3D" id="3.10.580.10">
    <property type="entry name" value="CBS-domain"/>
    <property type="match status" value="1"/>
</dbReference>
<accession>A0A1G7K8U6</accession>
<proteinExistence type="predicted"/>
<keyword evidence="6" id="KW-1185">Reference proteome</keyword>
<dbReference type="CDD" id="cd04623">
    <property type="entry name" value="CBS_pair_bac_euk"/>
    <property type="match status" value="1"/>
</dbReference>
<dbReference type="EMBL" id="FNAV01000017">
    <property type="protein sequence ID" value="SDF33451.1"/>
    <property type="molecule type" value="Genomic_DNA"/>
</dbReference>
<dbReference type="RefSeq" id="WP_089962964.1">
    <property type="nucleotide sequence ID" value="NZ_FNAV01000017.1"/>
</dbReference>
<feature type="domain" description="CBS" evidence="4">
    <location>
        <begin position="107"/>
        <end position="167"/>
    </location>
</feature>
<feature type="domain" description="CBS" evidence="4">
    <location>
        <begin position="38"/>
        <end position="99"/>
    </location>
</feature>
<evidence type="ECO:0000259" key="4">
    <source>
        <dbReference type="PROSITE" id="PS51371"/>
    </source>
</evidence>
<reference evidence="6" key="1">
    <citation type="submission" date="2016-10" db="EMBL/GenBank/DDBJ databases">
        <authorList>
            <person name="Varghese N."/>
            <person name="Submissions S."/>
        </authorList>
    </citation>
    <scope>NUCLEOTIDE SEQUENCE [LARGE SCALE GENOMIC DNA]</scope>
    <source>
        <strain evidence="6">DSM 10146</strain>
    </source>
</reference>
<dbReference type="OrthoDB" id="9807125at2"/>
<evidence type="ECO:0000256" key="1">
    <source>
        <dbReference type="ARBA" id="ARBA00023122"/>
    </source>
</evidence>
<dbReference type="SUPFAM" id="SSF54631">
    <property type="entry name" value="CBS-domain pair"/>
    <property type="match status" value="1"/>
</dbReference>
<dbReference type="STRING" id="282683.SAMN04488105_11799"/>
<evidence type="ECO:0000256" key="2">
    <source>
        <dbReference type="PROSITE-ProRule" id="PRU00703"/>
    </source>
</evidence>